<keyword evidence="5" id="KW-1185">Reference proteome</keyword>
<comment type="similarity">
    <text evidence="1">Belongs to the CPA3 antiporters (TC 2.A.63) subunit G family.</text>
</comment>
<reference evidence="4 5" key="1">
    <citation type="submission" date="2019-10" db="EMBL/GenBank/DDBJ databases">
        <title>Genomic analysis of Raineyella sp. CBA3103.</title>
        <authorList>
            <person name="Roh S.W."/>
        </authorList>
    </citation>
    <scope>NUCLEOTIDE SEQUENCE [LARGE SCALE GENOMIC DNA]</scope>
    <source>
        <strain evidence="4 5">CBA3103</strain>
    </source>
</reference>
<dbReference type="EMBL" id="CP045725">
    <property type="protein sequence ID" value="QGF24977.1"/>
    <property type="molecule type" value="Genomic_DNA"/>
</dbReference>
<dbReference type="NCBIfam" id="TIGR01300">
    <property type="entry name" value="CPA3_mnhG_phaG"/>
    <property type="match status" value="1"/>
</dbReference>
<dbReference type="KEGG" id="rain:Rai3103_16685"/>
<organism evidence="4 5">
    <name type="scientific">Raineyella fluvialis</name>
    <dbReference type="NCBI Taxonomy" id="2662261"/>
    <lineage>
        <taxon>Bacteria</taxon>
        <taxon>Bacillati</taxon>
        <taxon>Actinomycetota</taxon>
        <taxon>Actinomycetes</taxon>
        <taxon>Propionibacteriales</taxon>
        <taxon>Propionibacteriaceae</taxon>
        <taxon>Raineyella</taxon>
    </lineage>
</organism>
<keyword evidence="3" id="KW-0812">Transmembrane</keyword>
<evidence type="ECO:0000313" key="4">
    <source>
        <dbReference type="EMBL" id="QGF24977.1"/>
    </source>
</evidence>
<dbReference type="PANTHER" id="PTHR34703:SF1">
    <property type="entry name" value="ANTIPORTER SUBUNIT MNHG2-RELATED"/>
    <property type="match status" value="1"/>
</dbReference>
<dbReference type="InterPro" id="IPR005133">
    <property type="entry name" value="PhaG_MnhG_YufB"/>
</dbReference>
<dbReference type="Pfam" id="PF03334">
    <property type="entry name" value="PhaG_MnhG_YufB"/>
    <property type="match status" value="1"/>
</dbReference>
<protein>
    <recommendedName>
        <fullName evidence="6">Multisubunit sodium/proton antiporter, MrpG subunit</fullName>
    </recommendedName>
</protein>
<evidence type="ECO:0008006" key="6">
    <source>
        <dbReference type="Google" id="ProtNLM"/>
    </source>
</evidence>
<gene>
    <name evidence="4" type="ORF">Rai3103_16685</name>
</gene>
<feature type="compositionally biased region" description="Low complexity" evidence="2">
    <location>
        <begin position="14"/>
        <end position="31"/>
    </location>
</feature>
<evidence type="ECO:0000256" key="3">
    <source>
        <dbReference type="SAM" id="Phobius"/>
    </source>
</evidence>
<dbReference type="Proteomes" id="UP000386847">
    <property type="component" value="Chromosome"/>
</dbReference>
<feature type="transmembrane region" description="Helical" evidence="3">
    <location>
        <begin position="109"/>
        <end position="131"/>
    </location>
</feature>
<name>A0A5Q2FGR0_9ACTN</name>
<feature type="region of interest" description="Disordered" evidence="2">
    <location>
        <begin position="1"/>
        <end position="31"/>
    </location>
</feature>
<feature type="transmembrane region" description="Helical" evidence="3">
    <location>
        <begin position="51"/>
        <end position="72"/>
    </location>
</feature>
<feature type="transmembrane region" description="Helical" evidence="3">
    <location>
        <begin position="84"/>
        <end position="103"/>
    </location>
</feature>
<dbReference type="AlphaFoldDB" id="A0A5Q2FGR0"/>
<sequence length="173" mass="18014">MTRCQGLPRRPGDVPDAAPRAAGPPSAASGPRGAIPCAGRGRVMIGAVLDLLAALLCLVGALLCLTAAVGLVRFPDLVSRMHPAAKPQSLGIVVLLLGVVLHVRTWSAFFLLLLVTVLQMMTVTLASHVVARTGYRARLIDPRSLVADELALAVAERARTDRTAGAAGTDRKA</sequence>
<dbReference type="PANTHER" id="PTHR34703">
    <property type="entry name" value="ANTIPORTER SUBUNIT MNHG2-RELATED"/>
    <property type="match status" value="1"/>
</dbReference>
<evidence type="ECO:0000313" key="5">
    <source>
        <dbReference type="Proteomes" id="UP000386847"/>
    </source>
</evidence>
<proteinExistence type="inferred from homology"/>
<dbReference type="GO" id="GO:0015385">
    <property type="term" value="F:sodium:proton antiporter activity"/>
    <property type="evidence" value="ECO:0007669"/>
    <property type="project" value="TreeGrafter"/>
</dbReference>
<keyword evidence="3" id="KW-0472">Membrane</keyword>
<evidence type="ECO:0000256" key="1">
    <source>
        <dbReference type="ARBA" id="ARBA00008404"/>
    </source>
</evidence>
<keyword evidence="3" id="KW-1133">Transmembrane helix</keyword>
<accession>A0A5Q2FGR0</accession>
<evidence type="ECO:0000256" key="2">
    <source>
        <dbReference type="SAM" id="MobiDB-lite"/>
    </source>
</evidence>